<proteinExistence type="predicted"/>
<dbReference type="AlphaFoldDB" id="A0A8J7V199"/>
<keyword evidence="1" id="KW-0472">Membrane</keyword>
<gene>
    <name evidence="3" type="ORF">KAJ83_11215</name>
</gene>
<dbReference type="PANTHER" id="PTHR36698:SF2">
    <property type="entry name" value="MCE_MLAD DOMAIN-CONTAINING PROTEIN"/>
    <property type="match status" value="1"/>
</dbReference>
<comment type="caution">
    <text evidence="3">The sequence shown here is derived from an EMBL/GenBank/DDBJ whole genome shotgun (WGS) entry which is preliminary data.</text>
</comment>
<dbReference type="Gene3D" id="1.10.287.950">
    <property type="entry name" value="Methyl-accepting chemotaxis protein"/>
    <property type="match status" value="1"/>
</dbReference>
<evidence type="ECO:0000313" key="3">
    <source>
        <dbReference type="EMBL" id="MBP5857581.1"/>
    </source>
</evidence>
<keyword evidence="1" id="KW-0812">Transmembrane</keyword>
<evidence type="ECO:0000313" key="4">
    <source>
        <dbReference type="Proteomes" id="UP000672602"/>
    </source>
</evidence>
<protein>
    <submittedName>
        <fullName evidence="3">MCE family protein</fullName>
    </submittedName>
</protein>
<dbReference type="InterPro" id="IPR003399">
    <property type="entry name" value="Mce/MlaD"/>
</dbReference>
<keyword evidence="4" id="KW-1185">Reference proteome</keyword>
<organism evidence="3 4">
    <name type="scientific">Marivibrio halodurans</name>
    <dbReference type="NCBI Taxonomy" id="2039722"/>
    <lineage>
        <taxon>Bacteria</taxon>
        <taxon>Pseudomonadati</taxon>
        <taxon>Pseudomonadota</taxon>
        <taxon>Alphaproteobacteria</taxon>
        <taxon>Rhodospirillales</taxon>
        <taxon>Rhodospirillaceae</taxon>
        <taxon>Marivibrio</taxon>
    </lineage>
</organism>
<dbReference type="Proteomes" id="UP000672602">
    <property type="component" value="Unassembled WGS sequence"/>
</dbReference>
<dbReference type="Pfam" id="PF02470">
    <property type="entry name" value="MlaD"/>
    <property type="match status" value="1"/>
</dbReference>
<accession>A0A8J7V199</accession>
<reference evidence="3" key="1">
    <citation type="submission" date="2021-04" db="EMBL/GenBank/DDBJ databases">
        <authorList>
            <person name="Zhang D.-C."/>
        </authorList>
    </citation>
    <scope>NUCLEOTIDE SEQUENCE</scope>
    <source>
        <strain evidence="3">CGMCC 1.15697</strain>
    </source>
</reference>
<dbReference type="PANTHER" id="PTHR36698">
    <property type="entry name" value="BLL5892 PROTEIN"/>
    <property type="match status" value="1"/>
</dbReference>
<evidence type="ECO:0000259" key="2">
    <source>
        <dbReference type="Pfam" id="PF02470"/>
    </source>
</evidence>
<dbReference type="RefSeq" id="WP_210682156.1">
    <property type="nucleotide sequence ID" value="NZ_JAGMWN010000004.1"/>
</dbReference>
<name>A0A8J7V199_9PROT</name>
<dbReference type="SUPFAM" id="SSF58104">
    <property type="entry name" value="Methyl-accepting chemotaxis protein (MCP) signaling domain"/>
    <property type="match status" value="1"/>
</dbReference>
<sequence>METRASYILVGAFVLAFLVAALAGIVWLAGVDLDDEQVAYDIFFEGSVSGLKPGNPVRYRGIPVGIVTDMRINPDNVEEVRVTIEVPEDTPIKQDATASLEFQGITGVAYVQIAGGSNDAPALTAGPGERHPTIPSAPSQIQEVIDRAPELLNRFIGLVDQARGIMNDRNRRNLEETLANLATFTGALADSSDDIQATLAETAGTLAQIRRTTAEAETLIANFSKRSDGIADSLQKTLANADRMTREAADLIEAARPVVNETGRTMESVGRIARDIEPHAGPIADETERAVRDVRAITADLKGAADNIATAADQAAALIADAREPVNTFTNTGLYEFTQLVVEMRALVTSLARISTEIERDPARFLFGDKTQGFEAK</sequence>
<feature type="transmembrane region" description="Helical" evidence="1">
    <location>
        <begin position="7"/>
        <end position="29"/>
    </location>
</feature>
<evidence type="ECO:0000256" key="1">
    <source>
        <dbReference type="SAM" id="Phobius"/>
    </source>
</evidence>
<feature type="domain" description="Mce/MlaD" evidence="2">
    <location>
        <begin position="42"/>
        <end position="115"/>
    </location>
</feature>
<keyword evidence="1" id="KW-1133">Transmembrane helix</keyword>
<dbReference type="EMBL" id="JAGMWN010000004">
    <property type="protein sequence ID" value="MBP5857581.1"/>
    <property type="molecule type" value="Genomic_DNA"/>
</dbReference>